<comment type="subcellular location">
    <subcellularLocation>
        <location evidence="1">Membrane</location>
        <topology evidence="1">Multi-pass membrane protein</topology>
    </subcellularLocation>
</comment>
<dbReference type="SUPFAM" id="SSF57850">
    <property type="entry name" value="RING/U-box"/>
    <property type="match status" value="1"/>
</dbReference>
<name>A0A1W0E8L3_9MICR</name>
<feature type="domain" description="RING-CH-type" evidence="11">
    <location>
        <begin position="42"/>
        <end position="107"/>
    </location>
</feature>
<dbReference type="InterPro" id="IPR013083">
    <property type="entry name" value="Znf_RING/FYVE/PHD"/>
</dbReference>
<proteinExistence type="predicted"/>
<evidence type="ECO:0000259" key="11">
    <source>
        <dbReference type="PROSITE" id="PS51292"/>
    </source>
</evidence>
<evidence type="ECO:0000256" key="3">
    <source>
        <dbReference type="ARBA" id="ARBA00022692"/>
    </source>
</evidence>
<evidence type="ECO:0000256" key="9">
    <source>
        <dbReference type="ARBA" id="ARBA00023136"/>
    </source>
</evidence>
<protein>
    <submittedName>
        <fullName evidence="12">ATP-binding protein</fullName>
    </submittedName>
</protein>
<keyword evidence="13" id="KW-1185">Reference proteome</keyword>
<evidence type="ECO:0000256" key="5">
    <source>
        <dbReference type="ARBA" id="ARBA00022771"/>
    </source>
</evidence>
<feature type="transmembrane region" description="Helical" evidence="10">
    <location>
        <begin position="119"/>
        <end position="140"/>
    </location>
</feature>
<dbReference type="GO" id="GO:0005524">
    <property type="term" value="F:ATP binding"/>
    <property type="evidence" value="ECO:0007669"/>
    <property type="project" value="UniProtKB-KW"/>
</dbReference>
<dbReference type="GO" id="GO:0008270">
    <property type="term" value="F:zinc ion binding"/>
    <property type="evidence" value="ECO:0007669"/>
    <property type="project" value="UniProtKB-KW"/>
</dbReference>
<dbReference type="EMBL" id="MNPJ01000008">
    <property type="protein sequence ID" value="OQS55499.1"/>
    <property type="molecule type" value="Genomic_DNA"/>
</dbReference>
<keyword evidence="7" id="KW-0862">Zinc</keyword>
<keyword evidence="6" id="KW-0833">Ubl conjugation pathway</keyword>
<evidence type="ECO:0000256" key="7">
    <source>
        <dbReference type="ARBA" id="ARBA00022833"/>
    </source>
</evidence>
<reference evidence="12 13" key="1">
    <citation type="journal article" date="2017" name="Environ. Microbiol.">
        <title>Decay of the glycolytic pathway and adaptation to intranuclear parasitism within Enterocytozoonidae microsporidia.</title>
        <authorList>
            <person name="Wiredu Boakye D."/>
            <person name="Jaroenlak P."/>
            <person name="Prachumwat A."/>
            <person name="Williams T.A."/>
            <person name="Bateman K.S."/>
            <person name="Itsathitphaisarn O."/>
            <person name="Sritunyalucksana K."/>
            <person name="Paszkiewicz K.H."/>
            <person name="Moore K.A."/>
            <person name="Stentiford G.D."/>
            <person name="Williams B.A."/>
        </authorList>
    </citation>
    <scope>NUCLEOTIDE SEQUENCE [LARGE SCALE GENOMIC DNA]</scope>
    <source>
        <strain evidence="12 13">TH1</strain>
    </source>
</reference>
<dbReference type="InterPro" id="IPR011016">
    <property type="entry name" value="Znf_RING-CH"/>
</dbReference>
<keyword evidence="12" id="KW-0067">ATP-binding</keyword>
<keyword evidence="9 10" id="KW-0472">Membrane</keyword>
<dbReference type="OrthoDB" id="264354at2759"/>
<keyword evidence="4" id="KW-0479">Metal-binding</keyword>
<dbReference type="PANTHER" id="PTHR46065">
    <property type="entry name" value="E3 UBIQUITIN-PROTEIN LIGASE MARCH 2/3 FAMILY MEMBER"/>
    <property type="match status" value="1"/>
</dbReference>
<dbReference type="Gene3D" id="3.30.40.10">
    <property type="entry name" value="Zinc/RING finger domain, C3HC4 (zinc finger)"/>
    <property type="match status" value="1"/>
</dbReference>
<keyword evidence="12" id="KW-0547">Nucleotide-binding</keyword>
<evidence type="ECO:0000256" key="1">
    <source>
        <dbReference type="ARBA" id="ARBA00004141"/>
    </source>
</evidence>
<keyword evidence="5" id="KW-0863">Zinc-finger</keyword>
<comment type="caution">
    <text evidence="12">The sequence shown here is derived from an EMBL/GenBank/DDBJ whole genome shotgun (WGS) entry which is preliminary data.</text>
</comment>
<evidence type="ECO:0000313" key="13">
    <source>
        <dbReference type="Proteomes" id="UP000192758"/>
    </source>
</evidence>
<dbReference type="GO" id="GO:0016740">
    <property type="term" value="F:transferase activity"/>
    <property type="evidence" value="ECO:0007669"/>
    <property type="project" value="UniProtKB-KW"/>
</dbReference>
<accession>A0A1W0E8L3</accession>
<dbReference type="GO" id="GO:0016020">
    <property type="term" value="C:membrane"/>
    <property type="evidence" value="ECO:0007669"/>
    <property type="project" value="UniProtKB-SubCell"/>
</dbReference>
<keyword evidence="2" id="KW-0808">Transferase</keyword>
<dbReference type="PANTHER" id="PTHR46065:SF3">
    <property type="entry name" value="FI20425P1"/>
    <property type="match status" value="1"/>
</dbReference>
<dbReference type="Proteomes" id="UP000192758">
    <property type="component" value="Unassembled WGS sequence"/>
</dbReference>
<dbReference type="AlphaFoldDB" id="A0A1W0E8L3"/>
<keyword evidence="8 10" id="KW-1133">Transmembrane helix</keyword>
<evidence type="ECO:0000256" key="10">
    <source>
        <dbReference type="SAM" id="Phobius"/>
    </source>
</evidence>
<dbReference type="CDD" id="cd16495">
    <property type="entry name" value="RING_CH-C4HC3_MARCH"/>
    <property type="match status" value="1"/>
</dbReference>
<dbReference type="Pfam" id="PF12906">
    <property type="entry name" value="RINGv"/>
    <property type="match status" value="1"/>
</dbReference>
<organism evidence="12 13">
    <name type="scientific">Ecytonucleospora hepatopenaei</name>
    <dbReference type="NCBI Taxonomy" id="646526"/>
    <lineage>
        <taxon>Eukaryota</taxon>
        <taxon>Fungi</taxon>
        <taxon>Fungi incertae sedis</taxon>
        <taxon>Microsporidia</taxon>
        <taxon>Enterocytozoonidae</taxon>
        <taxon>Ecytonucleospora</taxon>
    </lineage>
</organism>
<evidence type="ECO:0000256" key="6">
    <source>
        <dbReference type="ARBA" id="ARBA00022786"/>
    </source>
</evidence>
<gene>
    <name evidence="12" type="ORF">EHP00_2342</name>
</gene>
<evidence type="ECO:0000256" key="8">
    <source>
        <dbReference type="ARBA" id="ARBA00022989"/>
    </source>
</evidence>
<evidence type="ECO:0000313" key="12">
    <source>
        <dbReference type="EMBL" id="OQS55499.1"/>
    </source>
</evidence>
<dbReference type="VEuPathDB" id="MicrosporidiaDB:EHP00_2342"/>
<sequence length="243" mass="28727">MEVKDIKNDINNNIVNNIINTDINNINGINTDINNNIKNSDINTDNVDVCRVCYCETEKNNKLISPCNCKGSVKFIHEKCLRFWRCHGKDFQQINTCEQCRTEYTVESDILLNKFTIHFLSALFLGVSYFFLIFALHIFYTSYAAVIEDLTSFNGFFTVEMYHCSCVLLFLTLFVLYTNGSMFALANYLFTYWRIVQYNFFIDRVIYVGFSCFFLRNIYGMYYRYVQGLTFYYLNKKYMGESF</sequence>
<evidence type="ECO:0000256" key="2">
    <source>
        <dbReference type="ARBA" id="ARBA00022679"/>
    </source>
</evidence>
<dbReference type="STRING" id="646526.A0A1W0E8L3"/>
<feature type="transmembrane region" description="Helical" evidence="10">
    <location>
        <begin position="205"/>
        <end position="225"/>
    </location>
</feature>
<dbReference type="SMART" id="SM00744">
    <property type="entry name" value="RINGv"/>
    <property type="match status" value="1"/>
</dbReference>
<feature type="transmembrane region" description="Helical" evidence="10">
    <location>
        <begin position="160"/>
        <end position="193"/>
    </location>
</feature>
<keyword evidence="3 10" id="KW-0812">Transmembrane</keyword>
<dbReference type="PROSITE" id="PS51292">
    <property type="entry name" value="ZF_RING_CH"/>
    <property type="match status" value="1"/>
</dbReference>
<evidence type="ECO:0000256" key="4">
    <source>
        <dbReference type="ARBA" id="ARBA00022723"/>
    </source>
</evidence>